<dbReference type="AlphaFoldDB" id="A0A8H5PRN6"/>
<dbReference type="EMBL" id="JAAOAS010000045">
    <property type="protein sequence ID" value="KAF5601752.1"/>
    <property type="molecule type" value="Genomic_DNA"/>
</dbReference>
<dbReference type="OrthoDB" id="5412996at2759"/>
<sequence>MGARQDADNWPGTRLRVAKSKRTCGKPATLITPLIIGGFNVIYSFKVEGLSSQILVRLPCPDQAMLPEEKIMVAVAIAACMNQQTQLPVPKAFHHGVDEIGPYMIIEDLGTRRGMSHALEAPSDDTNDTPILNPKISETELESLYLKMAECVFQLARPTFPRIGALIESDANFSFLKLDYLTHKGIREMMRPKNYTPQFHVDTCHRNVHGRQAQARKGISGFCSRYHIHLSIQKVLEMVNRFEGVGWER</sequence>
<keyword evidence="2" id="KW-1185">Reference proteome</keyword>
<name>A0A8H5PRN6_9HYPO</name>
<evidence type="ECO:0000313" key="2">
    <source>
        <dbReference type="Proteomes" id="UP000546213"/>
    </source>
</evidence>
<protein>
    <submittedName>
        <fullName evidence="1">Phosphotransferase</fullName>
    </submittedName>
</protein>
<keyword evidence="1" id="KW-0808">Transferase</keyword>
<comment type="caution">
    <text evidence="1">The sequence shown here is derived from an EMBL/GenBank/DDBJ whole genome shotgun (WGS) entry which is preliminary data.</text>
</comment>
<gene>
    <name evidence="1" type="ORF">FPCIR_2186</name>
</gene>
<reference evidence="1 2" key="1">
    <citation type="submission" date="2020-05" db="EMBL/GenBank/DDBJ databases">
        <title>Identification and distribution of gene clusters putatively required for synthesis of sphingolipid metabolism inhibitors in phylogenetically diverse species of the filamentous fungus Fusarium.</title>
        <authorList>
            <person name="Kim H.-S."/>
            <person name="Busman M."/>
            <person name="Brown D.W."/>
            <person name="Divon H."/>
            <person name="Uhlig S."/>
            <person name="Proctor R.H."/>
        </authorList>
    </citation>
    <scope>NUCLEOTIDE SEQUENCE [LARGE SCALE GENOMIC DNA]</scope>
    <source>
        <strain evidence="1 2">NRRL 36939</strain>
    </source>
</reference>
<dbReference type="Proteomes" id="UP000546213">
    <property type="component" value="Unassembled WGS sequence"/>
</dbReference>
<proteinExistence type="predicted"/>
<evidence type="ECO:0000313" key="1">
    <source>
        <dbReference type="EMBL" id="KAF5601752.1"/>
    </source>
</evidence>
<dbReference type="GO" id="GO:0016740">
    <property type="term" value="F:transferase activity"/>
    <property type="evidence" value="ECO:0007669"/>
    <property type="project" value="UniProtKB-KW"/>
</dbReference>
<accession>A0A8H5PRN6</accession>
<organism evidence="1 2">
    <name type="scientific">Fusarium pseudocircinatum</name>
    <dbReference type="NCBI Taxonomy" id="56676"/>
    <lineage>
        <taxon>Eukaryota</taxon>
        <taxon>Fungi</taxon>
        <taxon>Dikarya</taxon>
        <taxon>Ascomycota</taxon>
        <taxon>Pezizomycotina</taxon>
        <taxon>Sordariomycetes</taxon>
        <taxon>Hypocreomycetidae</taxon>
        <taxon>Hypocreales</taxon>
        <taxon>Nectriaceae</taxon>
        <taxon>Fusarium</taxon>
        <taxon>Fusarium fujikuroi species complex</taxon>
    </lineage>
</organism>